<dbReference type="Proteomes" id="UP000077552">
    <property type="component" value="Unassembled WGS sequence"/>
</dbReference>
<name>A0A1A9LDY7_9FLAO</name>
<keyword evidence="3" id="KW-1185">Reference proteome</keyword>
<gene>
    <name evidence="2" type="ORF">A7A78_04065</name>
</gene>
<evidence type="ECO:0000259" key="1">
    <source>
        <dbReference type="Pfam" id="PF13568"/>
    </source>
</evidence>
<dbReference type="EMBL" id="LXIE01000023">
    <property type="protein sequence ID" value="OAD91184.1"/>
    <property type="molecule type" value="Genomic_DNA"/>
</dbReference>
<dbReference type="AlphaFoldDB" id="A0A1A9LDY7"/>
<comment type="caution">
    <text evidence="2">The sequence shown here is derived from an EMBL/GenBank/DDBJ whole genome shotgun (WGS) entry which is preliminary data.</text>
</comment>
<dbReference type="STRING" id="1385699.A7A78_04065"/>
<evidence type="ECO:0000313" key="3">
    <source>
        <dbReference type="Proteomes" id="UP000077552"/>
    </source>
</evidence>
<feature type="domain" description="Outer membrane protein beta-barrel" evidence="1">
    <location>
        <begin position="32"/>
        <end position="191"/>
    </location>
</feature>
<dbReference type="OrthoDB" id="1143271at2"/>
<evidence type="ECO:0000313" key="2">
    <source>
        <dbReference type="EMBL" id="OAD91184.1"/>
    </source>
</evidence>
<dbReference type="InterPro" id="IPR025665">
    <property type="entry name" value="Beta-barrel_OMP_2"/>
</dbReference>
<organism evidence="2 3">
    <name type="scientific">Aequorivita soesokkakensis</name>
    <dbReference type="NCBI Taxonomy" id="1385699"/>
    <lineage>
        <taxon>Bacteria</taxon>
        <taxon>Pseudomonadati</taxon>
        <taxon>Bacteroidota</taxon>
        <taxon>Flavobacteriia</taxon>
        <taxon>Flavobacteriales</taxon>
        <taxon>Flavobacteriaceae</taxon>
        <taxon>Aequorivita</taxon>
    </lineage>
</organism>
<dbReference type="RefSeq" id="WP_068762273.1">
    <property type="nucleotide sequence ID" value="NZ_LXIE01000023.1"/>
</dbReference>
<sequence>MNFKQLIFVSFCLLFFQQTFSQRNYNDYNFLGIQGGITLFDIQTDDLVTQQQTGFTAGFTTRGAFRNDFDLIYGLNFQSSSVGVEGSNFLGTDTQNISYTIQGAQINFLGSYNIVVKHLSVEFGPIFDVNGKMKLDNDKYEDYILSGYSTITAKDIQEISRFNVRLAGGLTAGLEHFRISAQYQYGVTNMLSKLNDRGLENKDFKGNSSTIVVMGVIYF</sequence>
<reference evidence="2 3" key="1">
    <citation type="submission" date="2016-05" db="EMBL/GenBank/DDBJ databases">
        <title>Genome sequencing of Vitellibacter soesokkakensis RSSK-12.</title>
        <authorList>
            <person name="Thevarajoo S."/>
            <person name="Selvaratnam C."/>
            <person name="Goh K.M."/>
            <person name="Chan K.-G."/>
            <person name="Chong C.S."/>
        </authorList>
    </citation>
    <scope>NUCLEOTIDE SEQUENCE [LARGE SCALE GENOMIC DNA]</scope>
    <source>
        <strain evidence="2 3">RSSK-12</strain>
    </source>
</reference>
<dbReference type="Pfam" id="PF13568">
    <property type="entry name" value="OMP_b-brl_2"/>
    <property type="match status" value="1"/>
</dbReference>
<proteinExistence type="predicted"/>
<protein>
    <recommendedName>
        <fullName evidence="1">Outer membrane protein beta-barrel domain-containing protein</fullName>
    </recommendedName>
</protein>
<accession>A0A1A9LDY7</accession>